<organism evidence="4">
    <name type="scientific">marine sediment metagenome</name>
    <dbReference type="NCBI Taxonomy" id="412755"/>
    <lineage>
        <taxon>unclassified sequences</taxon>
        <taxon>metagenomes</taxon>
        <taxon>ecological metagenomes</taxon>
    </lineage>
</organism>
<dbReference type="InterPro" id="IPR036615">
    <property type="entry name" value="Mur_ligase_C_dom_sf"/>
</dbReference>
<dbReference type="Gene3D" id="3.40.1190.10">
    <property type="entry name" value="Mur-like, catalytic domain"/>
    <property type="match status" value="1"/>
</dbReference>
<dbReference type="InterPro" id="IPR005761">
    <property type="entry name" value="UDP-N-AcMur-Glu-dNH2Pim_ligase"/>
</dbReference>
<dbReference type="GO" id="GO:0005524">
    <property type="term" value="F:ATP binding"/>
    <property type="evidence" value="ECO:0007669"/>
    <property type="project" value="InterPro"/>
</dbReference>
<dbReference type="InterPro" id="IPR004101">
    <property type="entry name" value="Mur_ligase_C"/>
</dbReference>
<dbReference type="GO" id="GO:0005737">
    <property type="term" value="C:cytoplasm"/>
    <property type="evidence" value="ECO:0007669"/>
    <property type="project" value="InterPro"/>
</dbReference>
<dbReference type="NCBIfam" id="NF001126">
    <property type="entry name" value="PRK00139.1-4"/>
    <property type="match status" value="1"/>
</dbReference>
<evidence type="ECO:0000313" key="4">
    <source>
        <dbReference type="EMBL" id="KKN58540.1"/>
    </source>
</evidence>
<protein>
    <recommendedName>
        <fullName evidence="5">Mur ligase central domain-containing protein</fullName>
    </recommendedName>
</protein>
<dbReference type="InterPro" id="IPR035911">
    <property type="entry name" value="MurE/MurF_N"/>
</dbReference>
<dbReference type="GO" id="GO:0051301">
    <property type="term" value="P:cell division"/>
    <property type="evidence" value="ECO:0007669"/>
    <property type="project" value="InterPro"/>
</dbReference>
<accession>A0A0F9RPU9</accession>
<dbReference type="InterPro" id="IPR013221">
    <property type="entry name" value="Mur_ligase_cen"/>
</dbReference>
<evidence type="ECO:0008006" key="5">
    <source>
        <dbReference type="Google" id="ProtNLM"/>
    </source>
</evidence>
<dbReference type="EMBL" id="LAZR01000758">
    <property type="protein sequence ID" value="KKN58540.1"/>
    <property type="molecule type" value="Genomic_DNA"/>
</dbReference>
<gene>
    <name evidence="4" type="ORF">LCGC14_0551210</name>
</gene>
<evidence type="ECO:0000259" key="2">
    <source>
        <dbReference type="Pfam" id="PF02875"/>
    </source>
</evidence>
<dbReference type="GO" id="GO:0008360">
    <property type="term" value="P:regulation of cell shape"/>
    <property type="evidence" value="ECO:0007669"/>
    <property type="project" value="InterPro"/>
</dbReference>
<dbReference type="HAMAP" id="MF_00208">
    <property type="entry name" value="MurE"/>
    <property type="match status" value="1"/>
</dbReference>
<dbReference type="SUPFAM" id="SSF63418">
    <property type="entry name" value="MurE/MurF N-terminal domain"/>
    <property type="match status" value="1"/>
</dbReference>
<dbReference type="PANTHER" id="PTHR23135">
    <property type="entry name" value="MUR LIGASE FAMILY MEMBER"/>
    <property type="match status" value="1"/>
</dbReference>
<feature type="domain" description="Mur ligase C-terminal" evidence="2">
    <location>
        <begin position="349"/>
        <end position="477"/>
    </location>
</feature>
<evidence type="ECO:0000256" key="1">
    <source>
        <dbReference type="ARBA" id="ARBA00005898"/>
    </source>
</evidence>
<dbReference type="Gene3D" id="3.90.190.20">
    <property type="entry name" value="Mur ligase, C-terminal domain"/>
    <property type="match status" value="1"/>
</dbReference>
<dbReference type="GO" id="GO:0016881">
    <property type="term" value="F:acid-amino acid ligase activity"/>
    <property type="evidence" value="ECO:0007669"/>
    <property type="project" value="InterPro"/>
</dbReference>
<dbReference type="Pfam" id="PF02875">
    <property type="entry name" value="Mur_ligase_C"/>
    <property type="match status" value="1"/>
</dbReference>
<reference evidence="4" key="1">
    <citation type="journal article" date="2015" name="Nature">
        <title>Complex archaea that bridge the gap between prokaryotes and eukaryotes.</title>
        <authorList>
            <person name="Spang A."/>
            <person name="Saw J.H."/>
            <person name="Jorgensen S.L."/>
            <person name="Zaremba-Niedzwiedzka K."/>
            <person name="Martijn J."/>
            <person name="Lind A.E."/>
            <person name="van Eijk R."/>
            <person name="Schleper C."/>
            <person name="Guy L."/>
            <person name="Ettema T.J."/>
        </authorList>
    </citation>
    <scope>NUCLEOTIDE SEQUENCE</scope>
</reference>
<comment type="similarity">
    <text evidence="1">Belongs to the MurCDEF family. MurE subfamily.</text>
</comment>
<dbReference type="InterPro" id="IPR036565">
    <property type="entry name" value="Mur-like_cat_sf"/>
</dbReference>
<dbReference type="Pfam" id="PF08245">
    <property type="entry name" value="Mur_ligase_M"/>
    <property type="match status" value="1"/>
</dbReference>
<comment type="caution">
    <text evidence="4">The sequence shown here is derived from an EMBL/GenBank/DDBJ whole genome shotgun (WGS) entry which is preliminary data.</text>
</comment>
<dbReference type="NCBIfam" id="NF001124">
    <property type="entry name" value="PRK00139.1-2"/>
    <property type="match status" value="1"/>
</dbReference>
<dbReference type="NCBIfam" id="TIGR01085">
    <property type="entry name" value="murE"/>
    <property type="match status" value="1"/>
</dbReference>
<evidence type="ECO:0000259" key="3">
    <source>
        <dbReference type="Pfam" id="PF08245"/>
    </source>
</evidence>
<dbReference type="SUPFAM" id="SSF53244">
    <property type="entry name" value="MurD-like peptide ligases, peptide-binding domain"/>
    <property type="match status" value="1"/>
</dbReference>
<dbReference type="SUPFAM" id="SSF53623">
    <property type="entry name" value="MurD-like peptide ligases, catalytic domain"/>
    <property type="match status" value="1"/>
</dbReference>
<dbReference type="PANTHER" id="PTHR23135:SF4">
    <property type="entry name" value="UDP-N-ACETYLMURAMOYL-L-ALANYL-D-GLUTAMATE--2,6-DIAMINOPIMELATE LIGASE MURE HOMOLOG, CHLOROPLASTIC"/>
    <property type="match status" value="1"/>
</dbReference>
<dbReference type="Gene3D" id="3.40.1390.10">
    <property type="entry name" value="MurE/MurF, N-terminal domain"/>
    <property type="match status" value="1"/>
</dbReference>
<proteinExistence type="inferred from homology"/>
<name>A0A0F9RPU9_9ZZZZ</name>
<feature type="domain" description="Mur ligase central" evidence="3">
    <location>
        <begin position="122"/>
        <end position="325"/>
    </location>
</feature>
<sequence length="516" mass="55917">MIVTNKQSLPLLLAGMLADPSILADFVVTGLTLDSRRVQSGDLFISLSSDNDQRRLYLEQALTLGAQSVLFDATQALSEQELKVLTDAHVEAYPIKKLADKVGEIAARFYGHPSLAMTVIAVTGTNGKTSVSQFIAQSLEFLGLPCGVIGTLGVGRVSHLQSNGMTTPDPISLQAALADLCQQSIKYVVIEASSHALEQGRLNSVDVDVAVLTNLSRDHLDYHLTMDNYASAKQRLFEMDNIKTAVINNDDDFGKLLITRLSAKDDLALMTYSSLGFDDVTLQAKNVDATSDGFSFELVNESLTANIQSQLLGRFNVDNLLAAASSLLAIDVSFDDVAKALAQCQSVDGRMQCYGGNEQPQVVIDFAHTPDALEQALKSLRVHVSGDSQLWCVFGCGGDRDSGKRPLMGEIAERYADKIVLTDDNPRSEMPELIIQAILSGIKQPQNVHVEHDRQLAITYVTSHAKSTDIVLLAGKGHEQYQEVAGVKYPFSDSVAVQDVLLAANDASQLLQRFKS</sequence>
<dbReference type="AlphaFoldDB" id="A0A0F9RPU9"/>